<feature type="transmembrane region" description="Helical" evidence="2">
    <location>
        <begin position="251"/>
        <end position="272"/>
    </location>
</feature>
<feature type="compositionally biased region" description="Basic residues" evidence="1">
    <location>
        <begin position="314"/>
        <end position="325"/>
    </location>
</feature>
<evidence type="ECO:0000313" key="6">
    <source>
        <dbReference type="EMBL" id="CAL6070295.1"/>
    </source>
</evidence>
<evidence type="ECO:0000313" key="4">
    <source>
        <dbReference type="EMBL" id="CAI9949664.1"/>
    </source>
</evidence>
<feature type="transmembrane region" description="Helical" evidence="2">
    <location>
        <begin position="136"/>
        <end position="158"/>
    </location>
</feature>
<gene>
    <name evidence="3" type="ORF">HINF_LOCUS23259</name>
    <name evidence="4" type="ORF">HINF_LOCUS37309</name>
    <name evidence="5" type="ORF">HINF_LOCUS46999</name>
    <name evidence="6" type="ORF">HINF_LOCUS54389</name>
</gene>
<dbReference type="EMBL" id="CATOUU010000616">
    <property type="protein sequence ID" value="CAI9935614.1"/>
    <property type="molecule type" value="Genomic_DNA"/>
</dbReference>
<feature type="transmembrane region" description="Helical" evidence="2">
    <location>
        <begin position="23"/>
        <end position="46"/>
    </location>
</feature>
<dbReference type="Proteomes" id="UP001642409">
    <property type="component" value="Unassembled WGS sequence"/>
</dbReference>
<keyword evidence="2" id="KW-0472">Membrane</keyword>
<evidence type="ECO:0000256" key="1">
    <source>
        <dbReference type="SAM" id="MobiDB-lite"/>
    </source>
</evidence>
<protein>
    <submittedName>
        <fullName evidence="5">Hypothetical_protein</fullName>
    </submittedName>
</protein>
<accession>A0AA86PHZ8</accession>
<feature type="region of interest" description="Disordered" evidence="1">
    <location>
        <begin position="304"/>
        <end position="325"/>
    </location>
</feature>
<evidence type="ECO:0000313" key="5">
    <source>
        <dbReference type="EMBL" id="CAL6056377.1"/>
    </source>
</evidence>
<feature type="transmembrane region" description="Helical" evidence="2">
    <location>
        <begin position="207"/>
        <end position="231"/>
    </location>
</feature>
<keyword evidence="7" id="KW-1185">Reference proteome</keyword>
<organism evidence="3">
    <name type="scientific">Hexamita inflata</name>
    <dbReference type="NCBI Taxonomy" id="28002"/>
    <lineage>
        <taxon>Eukaryota</taxon>
        <taxon>Metamonada</taxon>
        <taxon>Diplomonadida</taxon>
        <taxon>Hexamitidae</taxon>
        <taxon>Hexamitinae</taxon>
        <taxon>Hexamita</taxon>
    </lineage>
</organism>
<dbReference type="EMBL" id="CAXDID020000282">
    <property type="protein sequence ID" value="CAL6070295.1"/>
    <property type="molecule type" value="Genomic_DNA"/>
</dbReference>
<evidence type="ECO:0000313" key="7">
    <source>
        <dbReference type="Proteomes" id="UP001642409"/>
    </source>
</evidence>
<evidence type="ECO:0000313" key="3">
    <source>
        <dbReference type="EMBL" id="CAI9935614.1"/>
    </source>
</evidence>
<comment type="caution">
    <text evidence="3">The sequence shown here is derived from an EMBL/GenBank/DDBJ whole genome shotgun (WGS) entry which is preliminary data.</text>
</comment>
<evidence type="ECO:0000256" key="2">
    <source>
        <dbReference type="SAM" id="Phobius"/>
    </source>
</evidence>
<sequence length="325" mass="38227">MNQYFKLSQCPKWLSDCTKRSSYSSQILSVFCFSSVCIIVMSLVLLNLTTRYGKRRQVLLKFRIQLLFICVEHVVRVFWWPFTFFIFDMNSLTRHVMSWTNILCFLADFLIQADYLEKWFLPASLHRVVNSRRARIYQSIIISFEVLFGLICVSMIILDAYAGERFYHLCLDIMSVQSLITSSIILILICIILSQKCRRYSVISKENAMFTVSTFIFITANVLRFVMTVLIKEDSVNGNVYGFLNYFLPNTLPSLVVLFFAIYQVRTSFTFIQLDKMNKKQESSNTFQFEINVGRRRRKYKLKGEREDMISKQHSSKQHTVTHSK</sequence>
<dbReference type="EMBL" id="CATOUU010000802">
    <property type="protein sequence ID" value="CAI9949664.1"/>
    <property type="molecule type" value="Genomic_DNA"/>
</dbReference>
<dbReference type="EMBL" id="CAXDID020000209">
    <property type="protein sequence ID" value="CAL6056377.1"/>
    <property type="molecule type" value="Genomic_DNA"/>
</dbReference>
<dbReference type="AlphaFoldDB" id="A0AA86PHZ8"/>
<reference evidence="3" key="1">
    <citation type="submission" date="2023-06" db="EMBL/GenBank/DDBJ databases">
        <authorList>
            <person name="Kurt Z."/>
        </authorList>
    </citation>
    <scope>NUCLEOTIDE SEQUENCE</scope>
</reference>
<feature type="transmembrane region" description="Helical" evidence="2">
    <location>
        <begin position="178"/>
        <end position="195"/>
    </location>
</feature>
<proteinExistence type="predicted"/>
<name>A0AA86PHZ8_9EUKA</name>
<keyword evidence="2" id="KW-1133">Transmembrane helix</keyword>
<keyword evidence="2" id="KW-0812">Transmembrane</keyword>
<feature type="transmembrane region" description="Helical" evidence="2">
    <location>
        <begin position="66"/>
        <end position="87"/>
    </location>
</feature>
<reference evidence="5 7" key="2">
    <citation type="submission" date="2024-07" db="EMBL/GenBank/DDBJ databases">
        <authorList>
            <person name="Akdeniz Z."/>
        </authorList>
    </citation>
    <scope>NUCLEOTIDE SEQUENCE [LARGE SCALE GENOMIC DNA]</scope>
</reference>